<evidence type="ECO:0000256" key="6">
    <source>
        <dbReference type="ARBA" id="ARBA00022763"/>
    </source>
</evidence>
<dbReference type="GO" id="GO:0046872">
    <property type="term" value="F:metal ion binding"/>
    <property type="evidence" value="ECO:0007669"/>
    <property type="project" value="UniProtKB-KW"/>
</dbReference>
<comment type="similarity">
    <text evidence="1">Belongs to the RuvC family.</text>
</comment>
<keyword evidence="9" id="KW-0238">DNA-binding</keyword>
<keyword evidence="4" id="KW-0479">Metal-binding</keyword>
<reference evidence="12" key="1">
    <citation type="submission" date="2018-06" db="EMBL/GenBank/DDBJ databases">
        <authorList>
            <person name="Zhirakovskaya E."/>
        </authorList>
    </citation>
    <scope>NUCLEOTIDE SEQUENCE</scope>
</reference>
<dbReference type="AlphaFoldDB" id="A0A3B1DNP0"/>
<dbReference type="FunFam" id="3.30.420.10:FF:000002">
    <property type="entry name" value="Crossover junction endodeoxyribonuclease RuvC"/>
    <property type="match status" value="1"/>
</dbReference>
<dbReference type="PANTHER" id="PTHR30194">
    <property type="entry name" value="CROSSOVER JUNCTION ENDODEOXYRIBONUCLEASE RUVC"/>
    <property type="match status" value="1"/>
</dbReference>
<keyword evidence="7 12" id="KW-0378">Hydrolase</keyword>
<evidence type="ECO:0000256" key="11">
    <source>
        <dbReference type="ARBA" id="ARBA00023204"/>
    </source>
</evidence>
<dbReference type="Gene3D" id="3.30.420.10">
    <property type="entry name" value="Ribonuclease H-like superfamily/Ribonuclease H"/>
    <property type="match status" value="1"/>
</dbReference>
<protein>
    <submittedName>
        <fullName evidence="12">Crossover junction endodeoxyribonuclease RuvC</fullName>
        <ecNumber evidence="12">3.1.22.4</ecNumber>
    </submittedName>
</protein>
<dbReference type="EC" id="3.1.22.4" evidence="12"/>
<dbReference type="Pfam" id="PF02075">
    <property type="entry name" value="RuvC"/>
    <property type="match status" value="1"/>
</dbReference>
<dbReference type="GO" id="GO:0003677">
    <property type="term" value="F:DNA binding"/>
    <property type="evidence" value="ECO:0007669"/>
    <property type="project" value="UniProtKB-KW"/>
</dbReference>
<evidence type="ECO:0000313" key="12">
    <source>
        <dbReference type="EMBL" id="VAX36580.1"/>
    </source>
</evidence>
<keyword evidence="3" id="KW-0540">Nuclease</keyword>
<dbReference type="InterPro" id="IPR012337">
    <property type="entry name" value="RNaseH-like_sf"/>
</dbReference>
<keyword evidence="5" id="KW-0255">Endonuclease</keyword>
<dbReference type="CDD" id="cd16962">
    <property type="entry name" value="RuvC"/>
    <property type="match status" value="1"/>
</dbReference>
<keyword evidence="6" id="KW-0227">DNA damage</keyword>
<keyword evidence="11" id="KW-0234">DNA repair</keyword>
<dbReference type="GO" id="GO:0006310">
    <property type="term" value="P:DNA recombination"/>
    <property type="evidence" value="ECO:0007669"/>
    <property type="project" value="UniProtKB-KW"/>
</dbReference>
<keyword evidence="2" id="KW-0963">Cytoplasm</keyword>
<dbReference type="InterPro" id="IPR036397">
    <property type="entry name" value="RNaseH_sf"/>
</dbReference>
<dbReference type="PROSITE" id="PS01321">
    <property type="entry name" value="RUVC"/>
    <property type="match status" value="1"/>
</dbReference>
<gene>
    <name evidence="12" type="ORF">MNBD_UNCLBAC01-1966</name>
</gene>
<dbReference type="HAMAP" id="MF_00034">
    <property type="entry name" value="RuvC"/>
    <property type="match status" value="1"/>
</dbReference>
<keyword evidence="10" id="KW-0233">DNA recombination</keyword>
<accession>A0A3B1DNP0</accession>
<evidence type="ECO:0000256" key="9">
    <source>
        <dbReference type="ARBA" id="ARBA00023125"/>
    </source>
</evidence>
<dbReference type="SUPFAM" id="SSF53098">
    <property type="entry name" value="Ribonuclease H-like"/>
    <property type="match status" value="1"/>
</dbReference>
<evidence type="ECO:0000256" key="3">
    <source>
        <dbReference type="ARBA" id="ARBA00022722"/>
    </source>
</evidence>
<dbReference type="PRINTS" id="PR00696">
    <property type="entry name" value="RSOLVASERUVC"/>
</dbReference>
<evidence type="ECO:0000256" key="8">
    <source>
        <dbReference type="ARBA" id="ARBA00022842"/>
    </source>
</evidence>
<dbReference type="GO" id="GO:0008821">
    <property type="term" value="F:crossover junction DNA endonuclease activity"/>
    <property type="evidence" value="ECO:0007669"/>
    <property type="project" value="InterPro"/>
</dbReference>
<name>A0A3B1DNP0_9ZZZZ</name>
<dbReference type="PANTHER" id="PTHR30194:SF3">
    <property type="entry name" value="CROSSOVER JUNCTION ENDODEOXYRIBONUCLEASE RUVC"/>
    <property type="match status" value="1"/>
</dbReference>
<keyword evidence="8" id="KW-0460">Magnesium</keyword>
<dbReference type="InterPro" id="IPR002176">
    <property type="entry name" value="X-over_junc_endoDNase_RuvC"/>
</dbReference>
<evidence type="ECO:0000256" key="1">
    <source>
        <dbReference type="ARBA" id="ARBA00009518"/>
    </source>
</evidence>
<evidence type="ECO:0000256" key="10">
    <source>
        <dbReference type="ARBA" id="ARBA00023172"/>
    </source>
</evidence>
<proteinExistence type="inferred from homology"/>
<dbReference type="InterPro" id="IPR020563">
    <property type="entry name" value="X-over_junc_endoDNase_Mg_BS"/>
</dbReference>
<sequence length="167" mass="18724">MRVLGVDPGLKATGYGFIEPYQQKFKLIEAGTIEPKQKDLIQNRLSKVHAILGELIEQHQPSVLIVEKLYAHSKHPITSSILGHVRGVICLLCAQKNIELVEHSPKRIRTAITGNGNASKEQVKRMIAHQFKIDEKKLTLDASDALALALGYLYMRQNDRSNSWKAC</sequence>
<dbReference type="EMBL" id="UOGJ01000100">
    <property type="protein sequence ID" value="VAX36580.1"/>
    <property type="molecule type" value="Genomic_DNA"/>
</dbReference>
<evidence type="ECO:0000256" key="5">
    <source>
        <dbReference type="ARBA" id="ARBA00022759"/>
    </source>
</evidence>
<dbReference type="GO" id="GO:0006281">
    <property type="term" value="P:DNA repair"/>
    <property type="evidence" value="ECO:0007669"/>
    <property type="project" value="UniProtKB-KW"/>
</dbReference>
<evidence type="ECO:0000256" key="7">
    <source>
        <dbReference type="ARBA" id="ARBA00022801"/>
    </source>
</evidence>
<organism evidence="12">
    <name type="scientific">hydrothermal vent metagenome</name>
    <dbReference type="NCBI Taxonomy" id="652676"/>
    <lineage>
        <taxon>unclassified sequences</taxon>
        <taxon>metagenomes</taxon>
        <taxon>ecological metagenomes</taxon>
    </lineage>
</organism>
<evidence type="ECO:0000256" key="4">
    <source>
        <dbReference type="ARBA" id="ARBA00022723"/>
    </source>
</evidence>
<evidence type="ECO:0000256" key="2">
    <source>
        <dbReference type="ARBA" id="ARBA00022490"/>
    </source>
</evidence>